<dbReference type="GO" id="GO:0008474">
    <property type="term" value="F:palmitoyl-(protein) hydrolase activity"/>
    <property type="evidence" value="ECO:0007669"/>
    <property type="project" value="UniProtKB-EC"/>
</dbReference>
<evidence type="ECO:0000256" key="10">
    <source>
        <dbReference type="ARBA" id="ARBA00023098"/>
    </source>
</evidence>
<evidence type="ECO:0000256" key="3">
    <source>
        <dbReference type="ARBA" id="ARBA00006499"/>
    </source>
</evidence>
<keyword evidence="9" id="KW-0276">Fatty acid metabolism</keyword>
<proteinExistence type="inferred from homology"/>
<dbReference type="InterPro" id="IPR050565">
    <property type="entry name" value="LYPA1-2/EST-like"/>
</dbReference>
<dbReference type="EC" id="3.1.2.22" evidence="4"/>
<dbReference type="PANTHER" id="PTHR10655:SF17">
    <property type="entry name" value="LYSOPHOSPHOLIPASE-LIKE PROTEIN 1"/>
    <property type="match status" value="1"/>
</dbReference>
<dbReference type="InterPro" id="IPR029058">
    <property type="entry name" value="AB_hydrolase_fold"/>
</dbReference>
<keyword evidence="11" id="KW-0539">Nucleus</keyword>
<accession>A0A0J9XKG9</accession>
<keyword evidence="10" id="KW-0443">Lipid metabolism</keyword>
<keyword evidence="7" id="KW-0963">Cytoplasm</keyword>
<evidence type="ECO:0000256" key="12">
    <source>
        <dbReference type="ARBA" id="ARBA00029392"/>
    </source>
</evidence>
<evidence type="ECO:0000256" key="13">
    <source>
        <dbReference type="ARBA" id="ARBA00031195"/>
    </source>
</evidence>
<comment type="catalytic activity">
    <reaction evidence="14">
        <text>S-hexadecanoyl-L-cysteinyl-[protein] + H2O = L-cysteinyl-[protein] + hexadecanoate + H(+)</text>
        <dbReference type="Rhea" id="RHEA:19233"/>
        <dbReference type="Rhea" id="RHEA-COMP:10131"/>
        <dbReference type="Rhea" id="RHEA-COMP:11032"/>
        <dbReference type="ChEBI" id="CHEBI:7896"/>
        <dbReference type="ChEBI" id="CHEBI:15377"/>
        <dbReference type="ChEBI" id="CHEBI:15378"/>
        <dbReference type="ChEBI" id="CHEBI:29950"/>
        <dbReference type="ChEBI" id="CHEBI:74151"/>
        <dbReference type="EC" id="3.1.2.22"/>
    </reaction>
</comment>
<evidence type="ECO:0000256" key="5">
    <source>
        <dbReference type="ARBA" id="ARBA00014923"/>
    </source>
</evidence>
<dbReference type="GO" id="GO:0052689">
    <property type="term" value="F:carboxylic ester hydrolase activity"/>
    <property type="evidence" value="ECO:0007669"/>
    <property type="project" value="UniProtKB-KW"/>
</dbReference>
<keyword evidence="8" id="KW-0378">Hydrolase</keyword>
<dbReference type="GO" id="GO:0005737">
    <property type="term" value="C:cytoplasm"/>
    <property type="evidence" value="ECO:0007669"/>
    <property type="project" value="UniProtKB-SubCell"/>
</dbReference>
<evidence type="ECO:0000256" key="4">
    <source>
        <dbReference type="ARBA" id="ARBA00012423"/>
    </source>
</evidence>
<evidence type="ECO:0000313" key="17">
    <source>
        <dbReference type="Proteomes" id="UP000242525"/>
    </source>
</evidence>
<evidence type="ECO:0000256" key="9">
    <source>
        <dbReference type="ARBA" id="ARBA00022832"/>
    </source>
</evidence>
<dbReference type="GO" id="GO:0006631">
    <property type="term" value="P:fatty acid metabolic process"/>
    <property type="evidence" value="ECO:0007669"/>
    <property type="project" value="UniProtKB-KW"/>
</dbReference>
<dbReference type="AlphaFoldDB" id="A0A0J9XKG9"/>
<keyword evidence="6" id="KW-0719">Serine esterase</keyword>
<dbReference type="STRING" id="1173061.A0A0J9XKG9"/>
<evidence type="ECO:0000256" key="14">
    <source>
        <dbReference type="ARBA" id="ARBA00047337"/>
    </source>
</evidence>
<dbReference type="InterPro" id="IPR003140">
    <property type="entry name" value="PLipase/COase/thioEstase"/>
</dbReference>
<dbReference type="EMBL" id="CCBN010000024">
    <property type="protein sequence ID" value="CDO57719.1"/>
    <property type="molecule type" value="Genomic_DNA"/>
</dbReference>
<reference evidence="16" key="1">
    <citation type="submission" date="2014-03" db="EMBL/GenBank/DDBJ databases">
        <authorList>
            <person name="Casaregola S."/>
        </authorList>
    </citation>
    <scope>NUCLEOTIDE SEQUENCE [LARGE SCALE GENOMIC DNA]</scope>
    <source>
        <strain evidence="16">CLIB 918</strain>
    </source>
</reference>
<evidence type="ECO:0000256" key="11">
    <source>
        <dbReference type="ARBA" id="ARBA00023242"/>
    </source>
</evidence>
<evidence type="ECO:0000256" key="8">
    <source>
        <dbReference type="ARBA" id="ARBA00022801"/>
    </source>
</evidence>
<comment type="function">
    <text evidence="12">Hydrolyzes fatty acids from S-acylated cysteine residues in proteins with a strong preference for palmitoylated G-alpha proteins over other acyl substrates. Mediates the deacylation of G-alpha proteins such as GPA1 in vivo, but has weak or no activity toward palmitoylated Ras proteins. Has weak lysophospholipase activity in vitro; however such activity may not exist in vivo.</text>
</comment>
<organism evidence="16 17">
    <name type="scientific">Geotrichum candidum</name>
    <name type="common">Oospora lactis</name>
    <name type="synonym">Dipodascus geotrichum</name>
    <dbReference type="NCBI Taxonomy" id="1173061"/>
    <lineage>
        <taxon>Eukaryota</taxon>
        <taxon>Fungi</taxon>
        <taxon>Dikarya</taxon>
        <taxon>Ascomycota</taxon>
        <taxon>Saccharomycotina</taxon>
        <taxon>Dipodascomycetes</taxon>
        <taxon>Dipodascales</taxon>
        <taxon>Dipodascaceae</taxon>
        <taxon>Geotrichum</taxon>
    </lineage>
</organism>
<dbReference type="FunFam" id="3.40.50.1820:FF:000276">
    <property type="entry name" value="Acyl-protein thioesterase 1"/>
    <property type="match status" value="1"/>
</dbReference>
<keyword evidence="17" id="KW-1185">Reference proteome</keyword>
<dbReference type="Gene3D" id="3.40.50.1820">
    <property type="entry name" value="alpha/beta hydrolase"/>
    <property type="match status" value="1"/>
</dbReference>
<evidence type="ECO:0000256" key="2">
    <source>
        <dbReference type="ARBA" id="ARBA00004496"/>
    </source>
</evidence>
<comment type="caution">
    <text evidence="16">The sequence shown here is derived from an EMBL/GenBank/DDBJ whole genome shotgun (WGS) entry which is preliminary data.</text>
</comment>
<comment type="subcellular location">
    <subcellularLocation>
        <location evidence="2">Cytoplasm</location>
    </subcellularLocation>
    <subcellularLocation>
        <location evidence="1">Nucleus</location>
    </subcellularLocation>
</comment>
<evidence type="ECO:0000259" key="15">
    <source>
        <dbReference type="Pfam" id="PF02230"/>
    </source>
</evidence>
<dbReference type="OrthoDB" id="2418081at2759"/>
<dbReference type="GO" id="GO:0005634">
    <property type="term" value="C:nucleus"/>
    <property type="evidence" value="ECO:0007669"/>
    <property type="project" value="UniProtKB-SubCell"/>
</dbReference>
<name>A0A0J9XKG9_GEOCN</name>
<evidence type="ECO:0000256" key="7">
    <source>
        <dbReference type="ARBA" id="ARBA00022490"/>
    </source>
</evidence>
<sequence>MADQTIRIPAKGKHTASFIFLHGLGDNGRGWTFLAEESQRGGRLNHVKFIFPDAPTQPVSMNYGMTMTAWYDLKTLGDVENMQDEEGILNSIERLKQLISEEEAEGIPSDRIIVGGFSQGCAISLSTSLILEKKLGAVIGLSGYLPIKDTLSTLQTDANKQTPYLICHGTSDNVIKFFNGQNSCEYLKQLFGREHVEWNQYQDMVHTASTEEVLDVISFIERVVPEEQQLQEEKAAST</sequence>
<dbReference type="Pfam" id="PF02230">
    <property type="entry name" value="Abhydrolase_2"/>
    <property type="match status" value="1"/>
</dbReference>
<evidence type="ECO:0000256" key="6">
    <source>
        <dbReference type="ARBA" id="ARBA00022487"/>
    </source>
</evidence>
<protein>
    <recommendedName>
        <fullName evidence="5">Acyl-protein thioesterase 1</fullName>
        <ecNumber evidence="4">3.1.2.22</ecNumber>
    </recommendedName>
    <alternativeName>
        <fullName evidence="13">Palmitoyl-protein hydrolase</fullName>
    </alternativeName>
</protein>
<feature type="domain" description="Phospholipase/carboxylesterase/thioesterase" evidence="15">
    <location>
        <begin position="9"/>
        <end position="222"/>
    </location>
</feature>
<dbReference type="SUPFAM" id="SSF53474">
    <property type="entry name" value="alpha/beta-Hydrolases"/>
    <property type="match status" value="1"/>
</dbReference>
<dbReference type="PANTHER" id="PTHR10655">
    <property type="entry name" value="LYSOPHOSPHOLIPASE-RELATED"/>
    <property type="match status" value="1"/>
</dbReference>
<dbReference type="Proteomes" id="UP000242525">
    <property type="component" value="Unassembled WGS sequence"/>
</dbReference>
<gene>
    <name evidence="16" type="ORF">BN980_GECA24s01022g</name>
</gene>
<evidence type="ECO:0000313" key="16">
    <source>
        <dbReference type="EMBL" id="CDO57719.1"/>
    </source>
</evidence>
<comment type="similarity">
    <text evidence="3">Belongs to the AB hydrolase superfamily. AB hydrolase 2 family.</text>
</comment>
<evidence type="ECO:0000256" key="1">
    <source>
        <dbReference type="ARBA" id="ARBA00004123"/>
    </source>
</evidence>